<gene>
    <name evidence="1" type="ORF">GWK16_11500</name>
</gene>
<dbReference type="EMBL" id="JABBKX010000003">
    <property type="protein sequence ID" value="NMJ41869.1"/>
    <property type="molecule type" value="Genomic_DNA"/>
</dbReference>
<dbReference type="Proteomes" id="UP000548582">
    <property type="component" value="Unassembled WGS sequence"/>
</dbReference>
<name>A0A848EEB1_9PROT</name>
<evidence type="ECO:0000313" key="1">
    <source>
        <dbReference type="EMBL" id="NMJ41869.1"/>
    </source>
</evidence>
<evidence type="ECO:0000313" key="2">
    <source>
        <dbReference type="Proteomes" id="UP000548582"/>
    </source>
</evidence>
<dbReference type="AlphaFoldDB" id="A0A848EEB1"/>
<organism evidence="1 2">
    <name type="scientific">Neoroseomonas marina</name>
    <dbReference type="NCBI Taxonomy" id="1232220"/>
    <lineage>
        <taxon>Bacteria</taxon>
        <taxon>Pseudomonadati</taxon>
        <taxon>Pseudomonadota</taxon>
        <taxon>Alphaproteobacteria</taxon>
        <taxon>Acetobacterales</taxon>
        <taxon>Acetobacteraceae</taxon>
        <taxon>Neoroseomonas</taxon>
    </lineage>
</organism>
<protein>
    <submittedName>
        <fullName evidence="1">Uncharacterized protein</fullName>
    </submittedName>
</protein>
<dbReference type="RefSeq" id="WP_170054102.1">
    <property type="nucleotide sequence ID" value="NZ_JABBKX010000003.1"/>
</dbReference>
<proteinExistence type="predicted"/>
<sequence>METIPLGPFAVTPDGTLLPRAADAAPALDFAWRGRRCTARLGPDGVRIAADAARIPSTADAGANRRQAFDAVARLPGRLPAGWRAGLTPDHRIRVEASAPLRGPANATTLVAALVRFVLSLDPYLDGLEAEGAAWTPPAA</sequence>
<comment type="caution">
    <text evidence="1">The sequence shown here is derived from an EMBL/GenBank/DDBJ whole genome shotgun (WGS) entry which is preliminary data.</text>
</comment>
<accession>A0A848EEB1</accession>
<reference evidence="1 2" key="1">
    <citation type="submission" date="2020-03" db="EMBL/GenBank/DDBJ databases">
        <authorList>
            <person name="Sun Q."/>
        </authorList>
    </citation>
    <scope>NUCLEOTIDE SEQUENCE [LARGE SCALE GENOMIC DNA]</scope>
    <source>
        <strain evidence="1 2">JC162</strain>
    </source>
</reference>
<keyword evidence="2" id="KW-1185">Reference proteome</keyword>